<proteinExistence type="inferred from homology"/>
<dbReference type="GO" id="GO:0046872">
    <property type="term" value="F:metal ion binding"/>
    <property type="evidence" value="ECO:0007669"/>
    <property type="project" value="UniProtKB-KW"/>
</dbReference>
<accession>A0A3A8AK52</accession>
<gene>
    <name evidence="5" type="ORF">DEM25_001670</name>
</gene>
<dbReference type="InterPro" id="IPR015813">
    <property type="entry name" value="Pyrv/PenolPyrv_kinase-like_dom"/>
</dbReference>
<dbReference type="GO" id="GO:0005737">
    <property type="term" value="C:cytoplasm"/>
    <property type="evidence" value="ECO:0007669"/>
    <property type="project" value="TreeGrafter"/>
</dbReference>
<dbReference type="AlphaFoldDB" id="A0A3A8AK52"/>
<keyword evidence="3" id="KW-0456">Lyase</keyword>
<dbReference type="SUPFAM" id="SSF51621">
    <property type="entry name" value="Phosphoenolpyruvate/pyruvate domain"/>
    <property type="match status" value="1"/>
</dbReference>
<reference evidence="5 6" key="1">
    <citation type="journal article" date="2018" name="Int. J. Syst. Bacteriol.">
        <title>Oceaniradius stylonemae gen. nov., sp. nov., isolated from a red alga, Stylonema cornu-cervi.</title>
        <authorList>
            <person name="Jeong S."/>
        </authorList>
    </citation>
    <scope>NUCLEOTIDE SEQUENCE [LARGE SCALE GENOMIC DNA]</scope>
    <source>
        <strain evidence="5 6">StC1</strain>
    </source>
</reference>
<dbReference type="GO" id="GO:0016832">
    <property type="term" value="F:aldehyde-lyase activity"/>
    <property type="evidence" value="ECO:0007669"/>
    <property type="project" value="TreeGrafter"/>
</dbReference>
<dbReference type="EMBL" id="QFWV02000002">
    <property type="protein sequence ID" value="RKF08060.1"/>
    <property type="molecule type" value="Genomic_DNA"/>
</dbReference>
<dbReference type="Pfam" id="PF03328">
    <property type="entry name" value="HpcH_HpaI"/>
    <property type="match status" value="1"/>
</dbReference>
<dbReference type="InterPro" id="IPR050251">
    <property type="entry name" value="HpcH-HpaI_aldolase"/>
</dbReference>
<dbReference type="RefSeq" id="WP_109767967.1">
    <property type="nucleotide sequence ID" value="NZ_QFWV02000002.1"/>
</dbReference>
<comment type="similarity">
    <text evidence="1">Belongs to the HpcH/HpaI aldolase family.</text>
</comment>
<evidence type="ECO:0000256" key="1">
    <source>
        <dbReference type="ARBA" id="ARBA00005568"/>
    </source>
</evidence>
<keyword evidence="2" id="KW-0479">Metal-binding</keyword>
<dbReference type="OrthoDB" id="9802624at2"/>
<dbReference type="PANTHER" id="PTHR30502:SF0">
    <property type="entry name" value="PHOSPHOENOLPYRUVATE CARBOXYLASE FAMILY PROTEIN"/>
    <property type="match status" value="1"/>
</dbReference>
<dbReference type="InterPro" id="IPR040442">
    <property type="entry name" value="Pyrv_kinase-like_dom_sf"/>
</dbReference>
<evidence type="ECO:0000313" key="5">
    <source>
        <dbReference type="EMBL" id="RKF08060.1"/>
    </source>
</evidence>
<feature type="domain" description="HpcH/HpaI aldolase/citrate lyase" evidence="4">
    <location>
        <begin position="24"/>
        <end position="245"/>
    </location>
</feature>
<dbReference type="PANTHER" id="PTHR30502">
    <property type="entry name" value="2-KETO-3-DEOXY-L-RHAMNONATE ALDOLASE"/>
    <property type="match status" value="1"/>
</dbReference>
<dbReference type="InterPro" id="IPR005000">
    <property type="entry name" value="Aldolase/citrate-lyase_domain"/>
</dbReference>
<dbReference type="Proteomes" id="UP000246132">
    <property type="component" value="Unassembled WGS sequence"/>
</dbReference>
<comment type="caution">
    <text evidence="5">The sequence shown here is derived from an EMBL/GenBank/DDBJ whole genome shotgun (WGS) entry which is preliminary data.</text>
</comment>
<evidence type="ECO:0000256" key="2">
    <source>
        <dbReference type="ARBA" id="ARBA00022723"/>
    </source>
</evidence>
<evidence type="ECO:0000256" key="3">
    <source>
        <dbReference type="ARBA" id="ARBA00023239"/>
    </source>
</evidence>
<keyword evidence="6" id="KW-1185">Reference proteome</keyword>
<organism evidence="5 6">
    <name type="scientific">Oceaniradius stylonematis</name>
    <dbReference type="NCBI Taxonomy" id="2184161"/>
    <lineage>
        <taxon>Bacteria</taxon>
        <taxon>Pseudomonadati</taxon>
        <taxon>Pseudomonadota</taxon>
        <taxon>Alphaproteobacteria</taxon>
        <taxon>Hyphomicrobiales</taxon>
        <taxon>Ahrensiaceae</taxon>
        <taxon>Oceaniradius</taxon>
    </lineage>
</organism>
<evidence type="ECO:0000313" key="6">
    <source>
        <dbReference type="Proteomes" id="UP000246132"/>
    </source>
</evidence>
<sequence>MTAYGYELAGALRAGQTVLTAWSALPETGFVGLVAGAGFDAVTLDMQHGGHTEQSVWHGIEAITAQRVPAIVRVPVGRFEMASRALDFGADAVIAPMINSVDDARAFAAFMKYPPLGERSWGPTRAIGVRGIEGGNAYLGRANAETLAFAMIETRAALDSLDAILAVEGIDAVFVGPADFSIAWTGGERLEPTLDDMMDAVAGIATRAKKAGKLAGIFAADPAMVPRYAQMGYGLIAAGFDAAIVRKGADAVLSAARGDR</sequence>
<protein>
    <submittedName>
        <fullName evidence="5">2,4-dihydroxyhept-2-ene-1,7-dioic acid aldolase</fullName>
    </submittedName>
</protein>
<evidence type="ECO:0000259" key="4">
    <source>
        <dbReference type="Pfam" id="PF03328"/>
    </source>
</evidence>
<name>A0A3A8AK52_9HYPH</name>
<dbReference type="Gene3D" id="3.20.20.60">
    <property type="entry name" value="Phosphoenolpyruvate-binding domains"/>
    <property type="match status" value="1"/>
</dbReference>